<keyword evidence="2" id="KW-1185">Reference proteome</keyword>
<comment type="caution">
    <text evidence="1">The sequence shown here is derived from an EMBL/GenBank/DDBJ whole genome shotgun (WGS) entry which is preliminary data.</text>
</comment>
<reference evidence="1 2" key="1">
    <citation type="journal article" date="2022" name="Plant J.">
        <title>Chromosome-level genome of Camellia lanceoleosa provides a valuable resource for understanding genome evolution and self-incompatibility.</title>
        <authorList>
            <person name="Gong W."/>
            <person name="Xiao S."/>
            <person name="Wang L."/>
            <person name="Liao Z."/>
            <person name="Chang Y."/>
            <person name="Mo W."/>
            <person name="Hu G."/>
            <person name="Li W."/>
            <person name="Zhao G."/>
            <person name="Zhu H."/>
            <person name="Hu X."/>
            <person name="Ji K."/>
            <person name="Xiang X."/>
            <person name="Song Q."/>
            <person name="Yuan D."/>
            <person name="Jin S."/>
            <person name="Zhang L."/>
        </authorList>
    </citation>
    <scope>NUCLEOTIDE SEQUENCE [LARGE SCALE GENOMIC DNA]</scope>
    <source>
        <strain evidence="1">SQ_2022a</strain>
    </source>
</reference>
<evidence type="ECO:0000313" key="2">
    <source>
        <dbReference type="Proteomes" id="UP001060215"/>
    </source>
</evidence>
<protein>
    <submittedName>
        <fullName evidence="1">Uncharacterized protein</fullName>
    </submittedName>
</protein>
<proteinExistence type="predicted"/>
<sequence length="130" mass="14430">MDGSPLFGEIAISSTSAVDNNPQAVDFAKQQFPEIIENGPLLEPDSEVGFSYSKERNIYRDFNGAYGEEFCGFSSDNGMVGKDDSDLKSPSEFQNSPDHPSDPEVHVHLDDVVTKKNHSFRTNDCGYYHC</sequence>
<gene>
    <name evidence="1" type="ORF">LOK49_LG15G00469</name>
</gene>
<name>A0ACC0F8C9_9ERIC</name>
<dbReference type="EMBL" id="CM045768">
    <property type="protein sequence ID" value="KAI7984383.1"/>
    <property type="molecule type" value="Genomic_DNA"/>
</dbReference>
<accession>A0ACC0F8C9</accession>
<organism evidence="1 2">
    <name type="scientific">Camellia lanceoleosa</name>
    <dbReference type="NCBI Taxonomy" id="1840588"/>
    <lineage>
        <taxon>Eukaryota</taxon>
        <taxon>Viridiplantae</taxon>
        <taxon>Streptophyta</taxon>
        <taxon>Embryophyta</taxon>
        <taxon>Tracheophyta</taxon>
        <taxon>Spermatophyta</taxon>
        <taxon>Magnoliopsida</taxon>
        <taxon>eudicotyledons</taxon>
        <taxon>Gunneridae</taxon>
        <taxon>Pentapetalae</taxon>
        <taxon>asterids</taxon>
        <taxon>Ericales</taxon>
        <taxon>Theaceae</taxon>
        <taxon>Camellia</taxon>
    </lineage>
</organism>
<evidence type="ECO:0000313" key="1">
    <source>
        <dbReference type="EMBL" id="KAI7984383.1"/>
    </source>
</evidence>
<dbReference type="Proteomes" id="UP001060215">
    <property type="component" value="Chromosome 11"/>
</dbReference>